<sequence>MRIDKLVQIALCCY</sequence>
<gene>
    <name evidence="1" type="ORF">Zm00014a_020151</name>
</gene>
<organism evidence="1">
    <name type="scientific">Zea mays</name>
    <name type="common">Maize</name>
    <dbReference type="NCBI Taxonomy" id="4577"/>
    <lineage>
        <taxon>Eukaryota</taxon>
        <taxon>Viridiplantae</taxon>
        <taxon>Streptophyta</taxon>
        <taxon>Embryophyta</taxon>
        <taxon>Tracheophyta</taxon>
        <taxon>Spermatophyta</taxon>
        <taxon>Magnoliopsida</taxon>
        <taxon>Liliopsida</taxon>
        <taxon>Poales</taxon>
        <taxon>Poaceae</taxon>
        <taxon>PACMAD clade</taxon>
        <taxon>Panicoideae</taxon>
        <taxon>Andropogonodae</taxon>
        <taxon>Andropogoneae</taxon>
        <taxon>Tripsacinae</taxon>
        <taxon>Zea</taxon>
    </lineage>
</organism>
<reference evidence="1" key="1">
    <citation type="journal article" date="2018" name="Nat. Genet.">
        <title>Extensive intraspecific gene order and gene structural variations between Mo17 and other maize genomes.</title>
        <authorList>
            <person name="Sun S."/>
            <person name="Zhou Y."/>
            <person name="Chen J."/>
            <person name="Shi J."/>
            <person name="Zhao H."/>
            <person name="Zhao H."/>
            <person name="Song W."/>
            <person name="Zhang M."/>
            <person name="Cui Y."/>
            <person name="Dong X."/>
            <person name="Liu H."/>
            <person name="Ma X."/>
            <person name="Jiao Y."/>
            <person name="Wang B."/>
            <person name="Wei X."/>
            <person name="Stein J.C."/>
            <person name="Glaubitz J.C."/>
            <person name="Lu F."/>
            <person name="Yu G."/>
            <person name="Liang C."/>
            <person name="Fengler K."/>
            <person name="Li B."/>
            <person name="Rafalski A."/>
            <person name="Schnable P.S."/>
            <person name="Ware D.H."/>
            <person name="Buckler E.S."/>
            <person name="Lai J."/>
        </authorList>
    </citation>
    <scope>NUCLEOTIDE SEQUENCE [LARGE SCALE GENOMIC DNA]</scope>
    <source>
        <tissue evidence="1">Seedling</tissue>
    </source>
</reference>
<accession>A0A3L6G963</accession>
<evidence type="ECO:0000313" key="1">
    <source>
        <dbReference type="EMBL" id="PWZ44429.1"/>
    </source>
</evidence>
<comment type="caution">
    <text evidence="1">The sequence shown here is derived from an EMBL/GenBank/DDBJ whole genome shotgun (WGS) entry which is preliminary data.</text>
</comment>
<proteinExistence type="predicted"/>
<name>A0A3L6G963_MAIZE</name>
<dbReference type="EMBL" id="NCVQ01000002">
    <property type="protein sequence ID" value="PWZ44429.1"/>
    <property type="molecule type" value="Genomic_DNA"/>
</dbReference>
<dbReference type="Proteomes" id="UP000251960">
    <property type="component" value="Chromosome 10"/>
</dbReference>
<protein>
    <submittedName>
        <fullName evidence="1">Uncharacterized protein</fullName>
    </submittedName>
</protein>